<feature type="region of interest" description="Disordered" evidence="1">
    <location>
        <begin position="1"/>
        <end position="28"/>
    </location>
</feature>
<gene>
    <name evidence="2" type="ORF">FPE_LOCUS16434</name>
</gene>
<keyword evidence="3" id="KW-1185">Reference proteome</keyword>
<dbReference type="AlphaFoldDB" id="A0AAD2DZX3"/>
<evidence type="ECO:0000256" key="1">
    <source>
        <dbReference type="SAM" id="MobiDB-lite"/>
    </source>
</evidence>
<evidence type="ECO:0000313" key="2">
    <source>
        <dbReference type="EMBL" id="CAI9769856.1"/>
    </source>
</evidence>
<protein>
    <submittedName>
        <fullName evidence="2">Uncharacterized protein</fullName>
    </submittedName>
</protein>
<sequence>MTSYITRNSNGDATGYGHSRSEQSSRLSLRPLRGADLRHLLHFPSQTQSAQVNALKNLFCVTPLANSTSRFSIFQGTQPANNNSNDYLRTGSGRLRFWELKDFNLGVSIRN</sequence>
<accession>A0AAD2DZX3</accession>
<organism evidence="2 3">
    <name type="scientific">Fraxinus pennsylvanica</name>
    <dbReference type="NCBI Taxonomy" id="56036"/>
    <lineage>
        <taxon>Eukaryota</taxon>
        <taxon>Viridiplantae</taxon>
        <taxon>Streptophyta</taxon>
        <taxon>Embryophyta</taxon>
        <taxon>Tracheophyta</taxon>
        <taxon>Spermatophyta</taxon>
        <taxon>Magnoliopsida</taxon>
        <taxon>eudicotyledons</taxon>
        <taxon>Gunneridae</taxon>
        <taxon>Pentapetalae</taxon>
        <taxon>asterids</taxon>
        <taxon>lamiids</taxon>
        <taxon>Lamiales</taxon>
        <taxon>Oleaceae</taxon>
        <taxon>Oleeae</taxon>
        <taxon>Fraxinus</taxon>
    </lineage>
</organism>
<name>A0AAD2DZX3_9LAMI</name>
<evidence type="ECO:0000313" key="3">
    <source>
        <dbReference type="Proteomes" id="UP000834106"/>
    </source>
</evidence>
<dbReference type="EMBL" id="OU503045">
    <property type="protein sequence ID" value="CAI9769856.1"/>
    <property type="molecule type" value="Genomic_DNA"/>
</dbReference>
<dbReference type="Proteomes" id="UP000834106">
    <property type="component" value="Chromosome 10"/>
</dbReference>
<proteinExistence type="predicted"/>
<feature type="compositionally biased region" description="Polar residues" evidence="1">
    <location>
        <begin position="1"/>
        <end position="12"/>
    </location>
</feature>
<reference evidence="2" key="1">
    <citation type="submission" date="2023-05" db="EMBL/GenBank/DDBJ databases">
        <authorList>
            <person name="Huff M."/>
        </authorList>
    </citation>
    <scope>NUCLEOTIDE SEQUENCE</scope>
</reference>